<dbReference type="SMART" id="SM00729">
    <property type="entry name" value="Elp3"/>
    <property type="match status" value="1"/>
</dbReference>
<dbReference type="Gene3D" id="3.40.50.280">
    <property type="entry name" value="Cobalamin-binding domain"/>
    <property type="match status" value="1"/>
</dbReference>
<dbReference type="InterPro" id="IPR058240">
    <property type="entry name" value="rSAM_sf"/>
</dbReference>
<keyword evidence="4" id="KW-0949">S-adenosyl-L-methionine</keyword>
<dbReference type="SUPFAM" id="SSF102114">
    <property type="entry name" value="Radical SAM enzymes"/>
    <property type="match status" value="1"/>
</dbReference>
<feature type="domain" description="B12-binding" evidence="8">
    <location>
        <begin position="1"/>
        <end position="148"/>
    </location>
</feature>
<evidence type="ECO:0000256" key="6">
    <source>
        <dbReference type="ARBA" id="ARBA00023004"/>
    </source>
</evidence>
<dbReference type="PROSITE" id="PS51918">
    <property type="entry name" value="RADICAL_SAM"/>
    <property type="match status" value="1"/>
</dbReference>
<dbReference type="Pfam" id="PF04055">
    <property type="entry name" value="Radical_SAM"/>
    <property type="match status" value="1"/>
</dbReference>
<dbReference type="Proteomes" id="UP001060414">
    <property type="component" value="Chromosome"/>
</dbReference>
<accession>A0ABY5ZJ01</accession>
<dbReference type="SFLD" id="SFLDG01082">
    <property type="entry name" value="B12-binding_domain_containing"/>
    <property type="match status" value="1"/>
</dbReference>
<dbReference type="CDD" id="cd02068">
    <property type="entry name" value="radical_SAM_B12_BD"/>
    <property type="match status" value="1"/>
</dbReference>
<dbReference type="InterPro" id="IPR006158">
    <property type="entry name" value="Cobalamin-bd"/>
</dbReference>
<dbReference type="CDD" id="cd01335">
    <property type="entry name" value="Radical_SAM"/>
    <property type="match status" value="1"/>
</dbReference>
<evidence type="ECO:0000256" key="7">
    <source>
        <dbReference type="ARBA" id="ARBA00023014"/>
    </source>
</evidence>
<evidence type="ECO:0000256" key="2">
    <source>
        <dbReference type="ARBA" id="ARBA00022603"/>
    </source>
</evidence>
<dbReference type="SFLD" id="SFLDG01123">
    <property type="entry name" value="methyltransferase_(Class_B)"/>
    <property type="match status" value="1"/>
</dbReference>
<gene>
    <name evidence="10" type="ORF">L9S41_15410</name>
</gene>
<keyword evidence="7" id="KW-0411">Iron-sulfur</keyword>
<dbReference type="InterPro" id="IPR034466">
    <property type="entry name" value="Methyltransferase_Class_B"/>
</dbReference>
<dbReference type="SFLD" id="SFLDS00029">
    <property type="entry name" value="Radical_SAM"/>
    <property type="match status" value="1"/>
</dbReference>
<evidence type="ECO:0000313" key="10">
    <source>
        <dbReference type="EMBL" id="UWZ79053.1"/>
    </source>
</evidence>
<evidence type="ECO:0000256" key="3">
    <source>
        <dbReference type="ARBA" id="ARBA00022679"/>
    </source>
</evidence>
<dbReference type="PANTHER" id="PTHR43409:SF7">
    <property type="entry name" value="BLL1977 PROTEIN"/>
    <property type="match status" value="1"/>
</dbReference>
<keyword evidence="11" id="KW-1185">Reference proteome</keyword>
<evidence type="ECO:0000256" key="5">
    <source>
        <dbReference type="ARBA" id="ARBA00022723"/>
    </source>
</evidence>
<keyword evidence="5" id="KW-0479">Metal-binding</keyword>
<dbReference type="Gene3D" id="3.80.30.20">
    <property type="entry name" value="tm_1862 like domain"/>
    <property type="match status" value="1"/>
</dbReference>
<evidence type="ECO:0000259" key="8">
    <source>
        <dbReference type="PROSITE" id="PS51332"/>
    </source>
</evidence>
<comment type="cofactor">
    <cofactor evidence="1">
        <name>[4Fe-4S] cluster</name>
        <dbReference type="ChEBI" id="CHEBI:49883"/>
    </cofactor>
</comment>
<sequence length="671" mass="74047">MKVSLVFPPFHHPALYNLPPLGLINLATVARLAGHEAQVIDLILELREGQLPGGQSLYRACAERIAAAKPEVVAFGAQCTTYPPTVHIAREVRRLVPEARIVLGGHNASFVARQTLESFSWIDAVVRGEGEETFGELLDVWARAGTPGGVAGLSWRSGGMIHENPDRPLLDDLNVLPLPDYSLAPALERYRRACGLSRAIAILEVGRGCPHRCVYCSESALWRRRCRTFAVERLVEEMTRLRDLQGAECFLLAYDQFTAERQFVENFCRQVMDAGLHRLGWYCISRLDTVDADLLRLMRAAGCESLCYGIDSGSARTLAFIRKQIDPGQLGQRVRETTAAGIVPTLSFVVGFPEEERVDIDATLLLALQTGIEGNSNPLMQIPTVLPGTELHARYGPRLVREVDSYFAQGIEFDAGRRCREDEELIDSDPLLFSSFYNLPSRALPLPELELLAAEFPVIVNLYPKTFRILCAALETPPSILFVRLRSFARAEAAQGLTPAVCFACFPRFVAGLADQVPGAWRHVFDMLTYESRAIEAARPGAPSAAGNADLSGVSTWRPAVAKNLALAELAFDMEAIVTDLRAGKVRADYPHSPSLLVFRQAEGRLEVSAVNAFAHDLLRRCDGQAVWEDIARSLYARHGAGSGEEQFVSDCRAALMQLRQHQWLSPHPNP</sequence>
<evidence type="ECO:0000256" key="4">
    <source>
        <dbReference type="ARBA" id="ARBA00022691"/>
    </source>
</evidence>
<dbReference type="InterPro" id="IPR007197">
    <property type="entry name" value="rSAM"/>
</dbReference>
<keyword evidence="6" id="KW-0408">Iron</keyword>
<dbReference type="RefSeq" id="WP_260747408.1">
    <property type="nucleotide sequence ID" value="NZ_CP092109.1"/>
</dbReference>
<dbReference type="InterPro" id="IPR023404">
    <property type="entry name" value="rSAM_horseshoe"/>
</dbReference>
<evidence type="ECO:0000256" key="1">
    <source>
        <dbReference type="ARBA" id="ARBA00001966"/>
    </source>
</evidence>
<reference evidence="10" key="1">
    <citation type="journal article" date="2022" name="Environ. Microbiol.">
        <title>Geoalkalibacter halelectricus SAP #1 sp. nov. possessing extracellular electron transfer and mineral#reducing capabilities from a haloalkaline environment.</title>
        <authorList>
            <person name="Yadav S."/>
            <person name="Singh R."/>
            <person name="Sundharam S.S."/>
            <person name="Chaudhary S."/>
            <person name="Krishnamurthi S."/>
            <person name="Patil S.A."/>
        </authorList>
    </citation>
    <scope>NUCLEOTIDE SEQUENCE</scope>
    <source>
        <strain evidence="10">SAP-1</strain>
    </source>
</reference>
<evidence type="ECO:0000313" key="11">
    <source>
        <dbReference type="Proteomes" id="UP001060414"/>
    </source>
</evidence>
<evidence type="ECO:0000259" key="9">
    <source>
        <dbReference type="PROSITE" id="PS51918"/>
    </source>
</evidence>
<dbReference type="InterPro" id="IPR006638">
    <property type="entry name" value="Elp3/MiaA/NifB-like_rSAM"/>
</dbReference>
<keyword evidence="2" id="KW-0489">Methyltransferase</keyword>
<dbReference type="InterPro" id="IPR051198">
    <property type="entry name" value="BchE-like"/>
</dbReference>
<name>A0ABY5ZJ01_9BACT</name>
<feature type="domain" description="Radical SAM core" evidence="9">
    <location>
        <begin position="195"/>
        <end position="418"/>
    </location>
</feature>
<proteinExistence type="predicted"/>
<organism evidence="10 11">
    <name type="scientific">Geoalkalibacter halelectricus</name>
    <dbReference type="NCBI Taxonomy" id="2847045"/>
    <lineage>
        <taxon>Bacteria</taxon>
        <taxon>Pseudomonadati</taxon>
        <taxon>Thermodesulfobacteriota</taxon>
        <taxon>Desulfuromonadia</taxon>
        <taxon>Desulfuromonadales</taxon>
        <taxon>Geoalkalibacteraceae</taxon>
        <taxon>Geoalkalibacter</taxon>
    </lineage>
</organism>
<dbReference type="EMBL" id="CP092109">
    <property type="protein sequence ID" value="UWZ79053.1"/>
    <property type="molecule type" value="Genomic_DNA"/>
</dbReference>
<protein>
    <submittedName>
        <fullName evidence="10">B12-binding domain-containing radical SAM protein</fullName>
    </submittedName>
</protein>
<keyword evidence="3" id="KW-0808">Transferase</keyword>
<dbReference type="PROSITE" id="PS51332">
    <property type="entry name" value="B12_BINDING"/>
    <property type="match status" value="1"/>
</dbReference>
<dbReference type="Pfam" id="PF02310">
    <property type="entry name" value="B12-binding"/>
    <property type="match status" value="1"/>
</dbReference>
<dbReference type="PANTHER" id="PTHR43409">
    <property type="entry name" value="ANAEROBIC MAGNESIUM-PROTOPORPHYRIN IX MONOMETHYL ESTER CYCLASE-RELATED"/>
    <property type="match status" value="1"/>
</dbReference>